<protein>
    <submittedName>
        <fullName evidence="1">Heat shock 70 kDa protein 1A</fullName>
    </submittedName>
</protein>
<comment type="caution">
    <text evidence="1">The sequence shown here is derived from an EMBL/GenBank/DDBJ whole genome shotgun (WGS) entry which is preliminary data.</text>
</comment>
<keyword evidence="1" id="KW-0346">Stress response</keyword>
<evidence type="ECO:0000313" key="2">
    <source>
        <dbReference type="Proteomes" id="UP001165960"/>
    </source>
</evidence>
<gene>
    <name evidence="1" type="primary">Hsp68</name>
    <name evidence="1" type="ORF">DSO57_1006365</name>
</gene>
<reference evidence="1" key="1">
    <citation type="submission" date="2022-04" db="EMBL/GenBank/DDBJ databases">
        <title>Genome of the entomopathogenic fungus Entomophthora muscae.</title>
        <authorList>
            <person name="Elya C."/>
            <person name="Lovett B.R."/>
            <person name="Lee E."/>
            <person name="Macias A.M."/>
            <person name="Hajek A.E."/>
            <person name="De Bivort B.L."/>
            <person name="Kasson M.T."/>
            <person name="De Fine Licht H.H."/>
            <person name="Stajich J.E."/>
        </authorList>
    </citation>
    <scope>NUCLEOTIDE SEQUENCE</scope>
    <source>
        <strain evidence="1">Berkeley</strain>
    </source>
</reference>
<dbReference type="EMBL" id="QTSX02004278">
    <property type="protein sequence ID" value="KAJ9066754.1"/>
    <property type="molecule type" value="Genomic_DNA"/>
</dbReference>
<keyword evidence="2" id="KW-1185">Reference proteome</keyword>
<name>A0ACC2SWJ2_9FUNG</name>
<organism evidence="1 2">
    <name type="scientific">Entomophthora muscae</name>
    <dbReference type="NCBI Taxonomy" id="34485"/>
    <lineage>
        <taxon>Eukaryota</taxon>
        <taxon>Fungi</taxon>
        <taxon>Fungi incertae sedis</taxon>
        <taxon>Zoopagomycota</taxon>
        <taxon>Entomophthoromycotina</taxon>
        <taxon>Entomophthoromycetes</taxon>
        <taxon>Entomophthorales</taxon>
        <taxon>Entomophthoraceae</taxon>
        <taxon>Entomophthora</taxon>
    </lineage>
</organism>
<accession>A0ACC2SWJ2</accession>
<evidence type="ECO:0000313" key="1">
    <source>
        <dbReference type="EMBL" id="KAJ9066754.1"/>
    </source>
</evidence>
<dbReference type="Proteomes" id="UP001165960">
    <property type="component" value="Unassembled WGS sequence"/>
</dbReference>
<proteinExistence type="predicted"/>
<sequence length="139" mass="15487">MLKGSTVQRIKDTYLVDIAPLSLGIKSGVKRKMMFVVARNTLLPTTKTQNFTTVYNWQTTVQFAIFQGESLYVDSNALLALKGVPKFLVKFTIDLNAILHVLAVEKLTGSYKDITITNYQSRLTSELIKAVVTKNINSA</sequence>